<evidence type="ECO:0000313" key="2">
    <source>
        <dbReference type="EMBL" id="MCF1594358.1"/>
    </source>
</evidence>
<sequence>MSVAPTAPTAPAEAQTPARVLRHRAALPLLVCVLYAVLQLAAGPQWTLFPDSYRYARAAEQYLGASREEAHGTALAAYCASRAARTAHEERLQPLTRQSERAIEAGEERECLDRWADAPDITTGDARYQAIFSTRPGYPLLAAPFVGAFGVLTGMRVLGLVTAAAGSLLVFGLLRCAGLGRRAAAAGQVAFLATPLGWWSAQALGEGLFTLCTLGVLWGGLLLIRNRRLPTAMAITVVSYVAAVITRYSSVLVLAALLTAATVGALCASRRLRHRGTVVFAGLSAVAAGSVAVAMRVLGLPSSQITLQDTFTRHFTAPEVADPWGALFGLAAGFWRHWFAEQAALPYFLLLTALAAWALATYGDGLGWLALATALTGACLVTAHPLVQEADRLGVLMWMPVVLGLPLIVERHWAMRPVRELEKRRAGASDSR</sequence>
<feature type="transmembrane region" description="Helical" evidence="1">
    <location>
        <begin position="207"/>
        <end position="224"/>
    </location>
</feature>
<feature type="transmembrane region" description="Helical" evidence="1">
    <location>
        <begin position="145"/>
        <end position="171"/>
    </location>
</feature>
<keyword evidence="1" id="KW-0472">Membrane</keyword>
<feature type="transmembrane region" description="Helical" evidence="1">
    <location>
        <begin position="251"/>
        <end position="269"/>
    </location>
</feature>
<feature type="transmembrane region" description="Helical" evidence="1">
    <location>
        <begin position="344"/>
        <end position="362"/>
    </location>
</feature>
<evidence type="ECO:0000256" key="1">
    <source>
        <dbReference type="SAM" id="Phobius"/>
    </source>
</evidence>
<dbReference type="EMBL" id="JAKEIP010000035">
    <property type="protein sequence ID" value="MCF1594358.1"/>
    <property type="molecule type" value="Genomic_DNA"/>
</dbReference>
<gene>
    <name evidence="2" type="ORF">L0P92_12380</name>
</gene>
<name>A0A9X1TSB5_STRM4</name>
<feature type="transmembrane region" description="Helical" evidence="1">
    <location>
        <begin position="276"/>
        <end position="298"/>
    </location>
</feature>
<comment type="caution">
    <text evidence="2">The sequence shown here is derived from an EMBL/GenBank/DDBJ whole genome shotgun (WGS) entry which is preliminary data.</text>
</comment>
<feature type="transmembrane region" description="Helical" evidence="1">
    <location>
        <begin position="369"/>
        <end position="387"/>
    </location>
</feature>
<keyword evidence="1" id="KW-0812">Transmembrane</keyword>
<evidence type="ECO:0000313" key="3">
    <source>
        <dbReference type="Proteomes" id="UP001139384"/>
    </source>
</evidence>
<accession>A0A9X1TSB5</accession>
<proteinExistence type="predicted"/>
<reference evidence="2" key="1">
    <citation type="submission" date="2022-01" db="EMBL/GenBank/DDBJ databases">
        <title>Draft Genome Sequences of Seven Type Strains of the Genus Streptomyces.</title>
        <authorList>
            <person name="Aziz S."/>
            <person name="Coretto E."/>
            <person name="Chronakova A."/>
            <person name="Sproer C."/>
            <person name="Huber K."/>
            <person name="Nouioui I."/>
            <person name="Gross H."/>
        </authorList>
    </citation>
    <scope>NUCLEOTIDE SEQUENCE</scope>
    <source>
        <strain evidence="2">DSM 103493</strain>
    </source>
</reference>
<protein>
    <submittedName>
        <fullName evidence="2">Uncharacterized protein</fullName>
    </submittedName>
</protein>
<feature type="transmembrane region" description="Helical" evidence="1">
    <location>
        <begin position="393"/>
        <end position="409"/>
    </location>
</feature>
<keyword evidence="1" id="KW-1133">Transmembrane helix</keyword>
<dbReference type="RefSeq" id="WP_234762613.1">
    <property type="nucleotide sequence ID" value="NZ_JAKEIP010000035.1"/>
</dbReference>
<dbReference type="Proteomes" id="UP001139384">
    <property type="component" value="Unassembled WGS sequence"/>
</dbReference>
<organism evidence="2 3">
    <name type="scientific">Streptomyces muensis</name>
    <dbReference type="NCBI Taxonomy" id="1077944"/>
    <lineage>
        <taxon>Bacteria</taxon>
        <taxon>Bacillati</taxon>
        <taxon>Actinomycetota</taxon>
        <taxon>Actinomycetes</taxon>
        <taxon>Kitasatosporales</taxon>
        <taxon>Streptomycetaceae</taxon>
        <taxon>Streptomyces</taxon>
    </lineage>
</organism>
<dbReference type="AlphaFoldDB" id="A0A9X1TSB5"/>
<feature type="transmembrane region" description="Helical" evidence="1">
    <location>
        <begin position="25"/>
        <end position="42"/>
    </location>
</feature>
<keyword evidence="3" id="KW-1185">Reference proteome</keyword>